<keyword evidence="3" id="KW-1185">Reference proteome</keyword>
<dbReference type="RefSeq" id="WP_377541978.1">
    <property type="nucleotide sequence ID" value="NZ_JBHSBN010000002.1"/>
</dbReference>
<gene>
    <name evidence="2" type="ORF">ACFOX0_03380</name>
</gene>
<reference evidence="3" key="1">
    <citation type="journal article" date="2019" name="Int. J. Syst. Evol. Microbiol.">
        <title>The Global Catalogue of Microorganisms (GCM) 10K type strain sequencing project: providing services to taxonomists for standard genome sequencing and annotation.</title>
        <authorList>
            <consortium name="The Broad Institute Genomics Platform"/>
            <consortium name="The Broad Institute Genome Sequencing Center for Infectious Disease"/>
            <person name="Wu L."/>
            <person name="Ma J."/>
        </authorList>
    </citation>
    <scope>NUCLEOTIDE SEQUENCE [LARGE SCALE GENOMIC DNA]</scope>
    <source>
        <strain evidence="3">2902at01</strain>
    </source>
</reference>
<comment type="caution">
    <text evidence="2">The sequence shown here is derived from an EMBL/GenBank/DDBJ whole genome shotgun (WGS) entry which is preliminary data.</text>
</comment>
<protein>
    <submittedName>
        <fullName evidence="2">Uncharacterized protein</fullName>
    </submittedName>
</protein>
<dbReference type="Proteomes" id="UP001595868">
    <property type="component" value="Unassembled WGS sequence"/>
</dbReference>
<sequence>MRRRPAGDTYAGRPAPSRWWPAGGASAVPAGPVDGRPGPHDLETVELDEGFPLGHLRERGLVYTVPQRGTYVGREALTT</sequence>
<accession>A0ABV8KG55</accession>
<proteinExistence type="predicted"/>
<evidence type="ECO:0000256" key="1">
    <source>
        <dbReference type="SAM" id="MobiDB-lite"/>
    </source>
</evidence>
<name>A0ABV8KG55_9ACTN</name>
<feature type="region of interest" description="Disordered" evidence="1">
    <location>
        <begin position="1"/>
        <end position="40"/>
    </location>
</feature>
<feature type="compositionally biased region" description="Low complexity" evidence="1">
    <location>
        <begin position="21"/>
        <end position="35"/>
    </location>
</feature>
<evidence type="ECO:0000313" key="3">
    <source>
        <dbReference type="Proteomes" id="UP001595868"/>
    </source>
</evidence>
<organism evidence="2 3">
    <name type="scientific">Micromonospora zhanjiangensis</name>
    <dbReference type="NCBI Taxonomy" id="1522057"/>
    <lineage>
        <taxon>Bacteria</taxon>
        <taxon>Bacillati</taxon>
        <taxon>Actinomycetota</taxon>
        <taxon>Actinomycetes</taxon>
        <taxon>Micromonosporales</taxon>
        <taxon>Micromonosporaceae</taxon>
        <taxon>Micromonospora</taxon>
    </lineage>
</organism>
<evidence type="ECO:0000313" key="2">
    <source>
        <dbReference type="EMBL" id="MFC4104983.1"/>
    </source>
</evidence>
<dbReference type="EMBL" id="JBHSBN010000002">
    <property type="protein sequence ID" value="MFC4104983.1"/>
    <property type="molecule type" value="Genomic_DNA"/>
</dbReference>